<evidence type="ECO:0000313" key="1">
    <source>
        <dbReference type="EMBL" id="KAG6528238.1"/>
    </source>
</evidence>
<dbReference type="PRINTS" id="PR00783">
    <property type="entry name" value="MINTRINSICP"/>
</dbReference>
<dbReference type="InterPro" id="IPR034294">
    <property type="entry name" value="Aquaporin_transptr"/>
</dbReference>
<dbReference type="GO" id="GO:0015267">
    <property type="term" value="F:channel activity"/>
    <property type="evidence" value="ECO:0007669"/>
    <property type="project" value="InterPro"/>
</dbReference>
<protein>
    <submittedName>
        <fullName evidence="1">Uncharacterized protein</fullName>
    </submittedName>
</protein>
<dbReference type="PANTHER" id="PTHR45687">
    <property type="entry name" value="AQUAPORIN OR AQUAGLYCEROPORIN RELATED"/>
    <property type="match status" value="1"/>
</dbReference>
<sequence>MARSGARCPTVGVQGIDWVFEQMIFALVYCTTGISGNVYSQIPTCFYICNDLQAVPHKGYQKRVYDDKGCDEPNIIVSGFSKGNSLGTEIIETFILIYTIFSATDTKKSARDSHRRWHRWFTEEGDGATGSLYGGGGTPTKGAVAQGAWCRWFAEEGAAIQGGRCRQFMEDALAVRRGGDTPAISAEEEA</sequence>
<name>A0A8J5HJ43_ZINOF</name>
<dbReference type="AlphaFoldDB" id="A0A8J5HJ43"/>
<evidence type="ECO:0000313" key="2">
    <source>
        <dbReference type="Proteomes" id="UP000734854"/>
    </source>
</evidence>
<keyword evidence="2" id="KW-1185">Reference proteome</keyword>
<dbReference type="InterPro" id="IPR000425">
    <property type="entry name" value="MIP"/>
</dbReference>
<reference evidence="1 2" key="1">
    <citation type="submission" date="2020-08" db="EMBL/GenBank/DDBJ databases">
        <title>Plant Genome Project.</title>
        <authorList>
            <person name="Zhang R.-G."/>
        </authorList>
    </citation>
    <scope>NUCLEOTIDE SEQUENCE [LARGE SCALE GENOMIC DNA]</scope>
    <source>
        <tissue evidence="1">Rhizome</tissue>
    </source>
</reference>
<dbReference type="EMBL" id="JACMSC010000003">
    <property type="protein sequence ID" value="KAG6528238.1"/>
    <property type="molecule type" value="Genomic_DNA"/>
</dbReference>
<accession>A0A8J5HJ43</accession>
<comment type="caution">
    <text evidence="1">The sequence shown here is derived from an EMBL/GenBank/DDBJ whole genome shotgun (WGS) entry which is preliminary data.</text>
</comment>
<proteinExistence type="predicted"/>
<dbReference type="GO" id="GO:0016020">
    <property type="term" value="C:membrane"/>
    <property type="evidence" value="ECO:0007669"/>
    <property type="project" value="InterPro"/>
</dbReference>
<gene>
    <name evidence="1" type="ORF">ZIOFF_010389</name>
</gene>
<organism evidence="1 2">
    <name type="scientific">Zingiber officinale</name>
    <name type="common">Ginger</name>
    <name type="synonym">Amomum zingiber</name>
    <dbReference type="NCBI Taxonomy" id="94328"/>
    <lineage>
        <taxon>Eukaryota</taxon>
        <taxon>Viridiplantae</taxon>
        <taxon>Streptophyta</taxon>
        <taxon>Embryophyta</taxon>
        <taxon>Tracheophyta</taxon>
        <taxon>Spermatophyta</taxon>
        <taxon>Magnoliopsida</taxon>
        <taxon>Liliopsida</taxon>
        <taxon>Zingiberales</taxon>
        <taxon>Zingiberaceae</taxon>
        <taxon>Zingiber</taxon>
    </lineage>
</organism>
<dbReference type="Proteomes" id="UP000734854">
    <property type="component" value="Unassembled WGS sequence"/>
</dbReference>